<comment type="caution">
    <text evidence="3">The sequence shown here is derived from an EMBL/GenBank/DDBJ whole genome shotgun (WGS) entry which is preliminary data.</text>
</comment>
<dbReference type="EMBL" id="JABVED010000010">
    <property type="protein sequence ID" value="MBC6449232.1"/>
    <property type="molecule type" value="Genomic_DNA"/>
</dbReference>
<dbReference type="RefSeq" id="WP_187221793.1">
    <property type="nucleotide sequence ID" value="NZ_JABVED010000010.1"/>
</dbReference>
<feature type="compositionally biased region" description="Gly residues" evidence="2">
    <location>
        <begin position="544"/>
        <end position="555"/>
    </location>
</feature>
<keyword evidence="4" id="KW-1185">Reference proteome</keyword>
<accession>A0ABR7L9I1</accession>
<gene>
    <name evidence="3" type="ORF">GPZ80_18870</name>
</gene>
<evidence type="ECO:0000313" key="4">
    <source>
        <dbReference type="Proteomes" id="UP000734823"/>
    </source>
</evidence>
<feature type="coiled-coil region" evidence="1">
    <location>
        <begin position="348"/>
        <end position="375"/>
    </location>
</feature>
<sequence>MSGLGYIQGTGHAANLSTAMNDFHEALTYRWREEITQKIMAAEHDYPTRVARSGSPMAAPLWNYSSASAACHLRGVNAGCSYVDWVEGGQEGDLRSVTCEGKTGADEGGVDLVGPDGQPETVPPNIQCGMGSILEAVENWAWGEREHTYYELPLFDMHDVGALEIAHDHFLTIGAQLGLEAGAGSSADTGSFRSMSERELVGKVQDVSGERGQGQDWWTGWTGLAASRAKAGFFDSCAPTINNQSGIAGSLANLYAARGAIIEKGRNDALYWIQWATKSLKEKQTISTNLVYGWKTVQGIGTAITISGGWSGVGAAVGAAVILTGFIGENLIPNVTSEGHKHGLVEVVETLNTKINELNSAVNGLELEYSNEVAELQDTIFGIHSFNLELYDLTQNSADGDHEGSGDGYTANVEDILKIGQACYEAGDLYAGLLSTIAATSSADNHLADKDGAATSGDTALLAVRTMFEGFLRTAAARYEVAGDQTKAAAEAYAKVETDQQAAYDRITDDWTAAGVGVDDPDFDENAEAGATDRGPDKPFGGHPSQGGGNAPGTGDGEDYETN</sequence>
<feature type="region of interest" description="Disordered" evidence="2">
    <location>
        <begin position="515"/>
        <end position="563"/>
    </location>
</feature>
<keyword evidence="1" id="KW-0175">Coiled coil</keyword>
<organism evidence="3 4">
    <name type="scientific">Actinokineospora xionganensis</name>
    <dbReference type="NCBI Taxonomy" id="2684470"/>
    <lineage>
        <taxon>Bacteria</taxon>
        <taxon>Bacillati</taxon>
        <taxon>Actinomycetota</taxon>
        <taxon>Actinomycetes</taxon>
        <taxon>Pseudonocardiales</taxon>
        <taxon>Pseudonocardiaceae</taxon>
        <taxon>Actinokineospora</taxon>
    </lineage>
</organism>
<evidence type="ECO:0008006" key="5">
    <source>
        <dbReference type="Google" id="ProtNLM"/>
    </source>
</evidence>
<evidence type="ECO:0000256" key="1">
    <source>
        <dbReference type="SAM" id="Coils"/>
    </source>
</evidence>
<dbReference type="Proteomes" id="UP000734823">
    <property type="component" value="Unassembled WGS sequence"/>
</dbReference>
<name>A0ABR7L9I1_9PSEU</name>
<protein>
    <recommendedName>
        <fullName evidence="5">WXG100 family type VII secretion target</fullName>
    </recommendedName>
</protein>
<evidence type="ECO:0000256" key="2">
    <source>
        <dbReference type="SAM" id="MobiDB-lite"/>
    </source>
</evidence>
<evidence type="ECO:0000313" key="3">
    <source>
        <dbReference type="EMBL" id="MBC6449232.1"/>
    </source>
</evidence>
<reference evidence="3 4" key="1">
    <citation type="submission" date="2020-06" db="EMBL/GenBank/DDBJ databases">
        <title>Actinokineospora xiongansis sp. nov., isolated from soil of Baiyangdian.</title>
        <authorList>
            <person name="Zhang X."/>
        </authorList>
    </citation>
    <scope>NUCLEOTIDE SEQUENCE [LARGE SCALE GENOMIC DNA]</scope>
    <source>
        <strain evidence="3 4">HBU206404</strain>
    </source>
</reference>
<proteinExistence type="predicted"/>